<proteinExistence type="predicted"/>
<name>A0AAI9T3E6_SPIME</name>
<evidence type="ECO:0000256" key="1">
    <source>
        <dbReference type="SAM" id="MobiDB-lite"/>
    </source>
</evidence>
<dbReference type="InterPro" id="IPR054816">
    <property type="entry name" value="Lipoprotein_mollicutes-type_CS"/>
</dbReference>
<feature type="region of interest" description="Disordered" evidence="1">
    <location>
        <begin position="22"/>
        <end position="53"/>
    </location>
</feature>
<dbReference type="RefSeq" id="WP_004027880.1">
    <property type="nucleotide sequence ID" value="NZ_AGBZ02000001.1"/>
</dbReference>
<reference evidence="2 3" key="1">
    <citation type="journal article" date="2012" name="J. Proteome Res.">
        <title>Application of Spiroplasma melliferum proteogenomic profiling for the discovery of virulence factors and pathogenicity mechanisms in host-associated spiroplasmas.</title>
        <authorList>
            <person name="Alexeev D."/>
            <person name="Kostrjukova E."/>
            <person name="Aliper A."/>
            <person name="Popenko A."/>
            <person name="Bazaleev N."/>
            <person name="Tyakht A."/>
            <person name="Selezneva O."/>
            <person name="Akopian T."/>
            <person name="Prichodko E."/>
            <person name="Kondratov I."/>
            <person name="Chukin M."/>
            <person name="Demina I."/>
            <person name="Galyamina M."/>
            <person name="Kamashev D."/>
            <person name="Vanyushkina A."/>
            <person name="Ladygina V."/>
            <person name="Levitskii S."/>
            <person name="Lazarev V."/>
            <person name="Govorun V."/>
        </authorList>
    </citation>
    <scope>NUCLEOTIDE SEQUENCE [LARGE SCALE GENOMIC DNA]</scope>
    <source>
        <strain evidence="2 3">KC3</strain>
    </source>
</reference>
<evidence type="ECO:0000313" key="3">
    <source>
        <dbReference type="Proteomes" id="UP000004057"/>
    </source>
</evidence>
<evidence type="ECO:0008006" key="4">
    <source>
        <dbReference type="Google" id="ProtNLM"/>
    </source>
</evidence>
<gene>
    <name evidence="2" type="ORF">SPM_001705</name>
</gene>
<dbReference type="EMBL" id="AGBZ02000001">
    <property type="protein sequence ID" value="KAI92758.1"/>
    <property type="molecule type" value="Genomic_DNA"/>
</dbReference>
<organism evidence="2 3">
    <name type="scientific">Spiroplasma melliferum KC3</name>
    <dbReference type="NCBI Taxonomy" id="570509"/>
    <lineage>
        <taxon>Bacteria</taxon>
        <taxon>Bacillati</taxon>
        <taxon>Mycoplasmatota</taxon>
        <taxon>Mollicutes</taxon>
        <taxon>Entomoplasmatales</taxon>
        <taxon>Spiroplasmataceae</taxon>
        <taxon>Spiroplasma</taxon>
    </lineage>
</organism>
<sequence length="145" mass="16292">MKKLLSILGAIGLTATSTTSLISCEKPNNNENGGGNKPEPKPEPQQPPENSNWKVVNNSKEKLEKEFNSKNNNWYIFIAKRGKYYSILQGKNDGINIKYDSLGNIKVGFETIGSENTNIYRWDGLNEPQTPEIDTNTGKITDWKE</sequence>
<protein>
    <recommendedName>
        <fullName evidence="4">Lipoprotein</fullName>
    </recommendedName>
</protein>
<dbReference type="NCBIfam" id="NF038029">
    <property type="entry name" value="LP_plasma"/>
    <property type="match status" value="1"/>
</dbReference>
<dbReference type="PROSITE" id="PS51257">
    <property type="entry name" value="PROKAR_LIPOPROTEIN"/>
    <property type="match status" value="1"/>
</dbReference>
<dbReference type="Proteomes" id="UP000004057">
    <property type="component" value="Unassembled WGS sequence"/>
</dbReference>
<dbReference type="AlphaFoldDB" id="A0AAI9T3E6"/>
<accession>A0AAI9T3E6</accession>
<evidence type="ECO:0000313" key="2">
    <source>
        <dbReference type="EMBL" id="KAI92758.1"/>
    </source>
</evidence>
<comment type="caution">
    <text evidence="2">The sequence shown here is derived from an EMBL/GenBank/DDBJ whole genome shotgun (WGS) entry which is preliminary data.</text>
</comment>